<sequence length="67" mass="7815">MRGPAQRAERSGGPAGAGLIFWLNFFHQGKKLKSQIKMEHTKRKASHPAKFYLRYKQKNHFVLETLF</sequence>
<name>A0A172TXK9_9BACT</name>
<keyword evidence="2" id="KW-1185">Reference proteome</keyword>
<dbReference type="KEGG" id="fla:SY85_15565"/>
<dbReference type="AlphaFoldDB" id="A0A172TXK9"/>
<accession>A0A172TXK9</accession>
<dbReference type="Proteomes" id="UP000077177">
    <property type="component" value="Chromosome"/>
</dbReference>
<proteinExistence type="predicted"/>
<reference evidence="1 2" key="2">
    <citation type="journal article" date="2016" name="Int. J. Syst. Evol. Microbiol.">
        <title>Flavisolibacter tropicus sp. nov., isolated from tropical soil.</title>
        <authorList>
            <person name="Lee J.J."/>
            <person name="Kang M.S."/>
            <person name="Kim G.S."/>
            <person name="Lee C.S."/>
            <person name="Lim S."/>
            <person name="Lee J."/>
            <person name="Roh S.H."/>
            <person name="Kang H."/>
            <person name="Ha J.M."/>
            <person name="Bae S."/>
            <person name="Jung H.Y."/>
            <person name="Kim M.K."/>
        </authorList>
    </citation>
    <scope>NUCLEOTIDE SEQUENCE [LARGE SCALE GENOMIC DNA]</scope>
    <source>
        <strain evidence="1 2">LCS9</strain>
    </source>
</reference>
<evidence type="ECO:0000313" key="2">
    <source>
        <dbReference type="Proteomes" id="UP000077177"/>
    </source>
</evidence>
<organism evidence="1 2">
    <name type="scientific">Flavisolibacter tropicus</name>
    <dbReference type="NCBI Taxonomy" id="1492898"/>
    <lineage>
        <taxon>Bacteria</taxon>
        <taxon>Pseudomonadati</taxon>
        <taxon>Bacteroidota</taxon>
        <taxon>Chitinophagia</taxon>
        <taxon>Chitinophagales</taxon>
        <taxon>Chitinophagaceae</taxon>
        <taxon>Flavisolibacter</taxon>
    </lineage>
</organism>
<evidence type="ECO:0000313" key="1">
    <source>
        <dbReference type="EMBL" id="ANE51708.1"/>
    </source>
</evidence>
<dbReference type="EMBL" id="CP011390">
    <property type="protein sequence ID" value="ANE51708.1"/>
    <property type="molecule type" value="Genomic_DNA"/>
</dbReference>
<gene>
    <name evidence="1" type="ORF">SY85_15565</name>
</gene>
<reference evidence="2" key="1">
    <citation type="submission" date="2015-01" db="EMBL/GenBank/DDBJ databases">
        <title>Flavisolibacter sp./LCS9/ whole genome sequencing.</title>
        <authorList>
            <person name="Kim M.K."/>
            <person name="Srinivasan S."/>
            <person name="Lee J.-J."/>
        </authorList>
    </citation>
    <scope>NUCLEOTIDE SEQUENCE [LARGE SCALE GENOMIC DNA]</scope>
    <source>
        <strain evidence="2">LCS9</strain>
    </source>
</reference>
<protein>
    <submittedName>
        <fullName evidence="1">Uncharacterized protein</fullName>
    </submittedName>
</protein>